<evidence type="ECO:0000313" key="1">
    <source>
        <dbReference type="EMBL" id="JAE02008.1"/>
    </source>
</evidence>
<protein>
    <submittedName>
        <fullName evidence="1">Uncharacterized protein</fullName>
    </submittedName>
</protein>
<name>A0A0A9F148_ARUDO</name>
<reference evidence="1" key="2">
    <citation type="journal article" date="2015" name="Data Brief">
        <title>Shoot transcriptome of the giant reed, Arundo donax.</title>
        <authorList>
            <person name="Barrero R.A."/>
            <person name="Guerrero F.D."/>
            <person name="Moolhuijzen P."/>
            <person name="Goolsby J.A."/>
            <person name="Tidwell J."/>
            <person name="Bellgard S.E."/>
            <person name="Bellgard M.I."/>
        </authorList>
    </citation>
    <scope>NUCLEOTIDE SEQUENCE</scope>
    <source>
        <tissue evidence="1">Shoot tissue taken approximately 20 cm above the soil surface</tissue>
    </source>
</reference>
<sequence length="22" mass="2393">MLFLLIIACALQEAADSSQLEL</sequence>
<dbReference type="AlphaFoldDB" id="A0A0A9F148"/>
<proteinExistence type="predicted"/>
<organism evidence="1">
    <name type="scientific">Arundo donax</name>
    <name type="common">Giant reed</name>
    <name type="synonym">Donax arundinaceus</name>
    <dbReference type="NCBI Taxonomy" id="35708"/>
    <lineage>
        <taxon>Eukaryota</taxon>
        <taxon>Viridiplantae</taxon>
        <taxon>Streptophyta</taxon>
        <taxon>Embryophyta</taxon>
        <taxon>Tracheophyta</taxon>
        <taxon>Spermatophyta</taxon>
        <taxon>Magnoliopsida</taxon>
        <taxon>Liliopsida</taxon>
        <taxon>Poales</taxon>
        <taxon>Poaceae</taxon>
        <taxon>PACMAD clade</taxon>
        <taxon>Arundinoideae</taxon>
        <taxon>Arundineae</taxon>
        <taxon>Arundo</taxon>
    </lineage>
</organism>
<reference evidence="1" key="1">
    <citation type="submission" date="2014-09" db="EMBL/GenBank/DDBJ databases">
        <authorList>
            <person name="Magalhaes I.L.F."/>
            <person name="Oliveira U."/>
            <person name="Santos F.R."/>
            <person name="Vidigal T.H.D.A."/>
            <person name="Brescovit A.D."/>
            <person name="Santos A.J."/>
        </authorList>
    </citation>
    <scope>NUCLEOTIDE SEQUENCE</scope>
    <source>
        <tissue evidence="1">Shoot tissue taken approximately 20 cm above the soil surface</tissue>
    </source>
</reference>
<accession>A0A0A9F148</accession>
<dbReference type="EMBL" id="GBRH01195888">
    <property type="protein sequence ID" value="JAE02008.1"/>
    <property type="molecule type" value="Transcribed_RNA"/>
</dbReference>